<accession>A0ACC1J1Z9</accession>
<dbReference type="Proteomes" id="UP001150603">
    <property type="component" value="Unassembled WGS sequence"/>
</dbReference>
<comment type="caution">
    <text evidence="1">The sequence shown here is derived from an EMBL/GenBank/DDBJ whole genome shotgun (WGS) entry which is preliminary data.</text>
</comment>
<protein>
    <submittedName>
        <fullName evidence="1">Uncharacterized protein</fullName>
    </submittedName>
</protein>
<name>A0ACC1J1Z9_9FUNG</name>
<gene>
    <name evidence="1" type="ORF">FBU59_005646</name>
</gene>
<proteinExistence type="predicted"/>
<organism evidence="1 2">
    <name type="scientific">Linderina macrospora</name>
    <dbReference type="NCBI Taxonomy" id="4868"/>
    <lineage>
        <taxon>Eukaryota</taxon>
        <taxon>Fungi</taxon>
        <taxon>Fungi incertae sedis</taxon>
        <taxon>Zoopagomycota</taxon>
        <taxon>Kickxellomycotina</taxon>
        <taxon>Kickxellomycetes</taxon>
        <taxon>Kickxellales</taxon>
        <taxon>Kickxellaceae</taxon>
        <taxon>Linderina</taxon>
    </lineage>
</organism>
<sequence>MFRMRGSVTRFLRWYWAVTLVIGEIFLYYWHVRSCGWPTTTRKDGVKPVRVAIVADPQIVDHYSYNQTGLLLRIVEFFTDIYIKKSYIFLQTLQQPDTVIFLGDLMDGGREWNDKDWHEEYTRYKALLRNRDPAHMKEYDMAGNHDIGIGNTVVDSALERFHTY</sequence>
<evidence type="ECO:0000313" key="2">
    <source>
        <dbReference type="Proteomes" id="UP001150603"/>
    </source>
</evidence>
<reference evidence="1" key="1">
    <citation type="submission" date="2022-07" db="EMBL/GenBank/DDBJ databases">
        <title>Phylogenomic reconstructions and comparative analyses of Kickxellomycotina fungi.</title>
        <authorList>
            <person name="Reynolds N.K."/>
            <person name="Stajich J.E."/>
            <person name="Barry K."/>
            <person name="Grigoriev I.V."/>
            <person name="Crous P."/>
            <person name="Smith M.E."/>
        </authorList>
    </citation>
    <scope>NUCLEOTIDE SEQUENCE</scope>
    <source>
        <strain evidence="1">NRRL 5244</strain>
    </source>
</reference>
<feature type="non-terminal residue" evidence="1">
    <location>
        <position position="164"/>
    </location>
</feature>
<evidence type="ECO:0000313" key="1">
    <source>
        <dbReference type="EMBL" id="KAJ1934605.1"/>
    </source>
</evidence>
<dbReference type="EMBL" id="JANBPW010004576">
    <property type="protein sequence ID" value="KAJ1934605.1"/>
    <property type="molecule type" value="Genomic_DNA"/>
</dbReference>
<keyword evidence="2" id="KW-1185">Reference proteome</keyword>